<feature type="compositionally biased region" description="Basic residues" evidence="1">
    <location>
        <begin position="106"/>
        <end position="118"/>
    </location>
</feature>
<keyword evidence="3" id="KW-1185">Reference proteome</keyword>
<organism evidence="2 3">
    <name type="scientific">Helicoverpa armigera</name>
    <name type="common">Cotton bollworm</name>
    <name type="synonym">Heliothis armigera</name>
    <dbReference type="NCBI Taxonomy" id="29058"/>
    <lineage>
        <taxon>Eukaryota</taxon>
        <taxon>Metazoa</taxon>
        <taxon>Ecdysozoa</taxon>
        <taxon>Arthropoda</taxon>
        <taxon>Hexapoda</taxon>
        <taxon>Insecta</taxon>
        <taxon>Pterygota</taxon>
        <taxon>Neoptera</taxon>
        <taxon>Endopterygota</taxon>
        <taxon>Lepidoptera</taxon>
        <taxon>Glossata</taxon>
        <taxon>Ditrysia</taxon>
        <taxon>Noctuoidea</taxon>
        <taxon>Noctuidae</taxon>
        <taxon>Heliothinae</taxon>
        <taxon>Helicoverpa</taxon>
    </lineage>
</organism>
<feature type="compositionally biased region" description="Pro residues" evidence="1">
    <location>
        <begin position="211"/>
        <end position="221"/>
    </location>
</feature>
<dbReference type="EMBL" id="KZ149983">
    <property type="protein sequence ID" value="PZC75766.1"/>
    <property type="molecule type" value="Genomic_DNA"/>
</dbReference>
<evidence type="ECO:0000313" key="3">
    <source>
        <dbReference type="Proteomes" id="UP000249218"/>
    </source>
</evidence>
<evidence type="ECO:0000313" key="2">
    <source>
        <dbReference type="EMBL" id="PZC75766.1"/>
    </source>
</evidence>
<protein>
    <submittedName>
        <fullName evidence="2">Uncharacterized protein</fullName>
    </submittedName>
</protein>
<sequence length="221" mass="25844">MELMTKEESYADRRQLFKDIWDTAMQIDDKDADIMSKPKVIKTLRLDEVDRCVIGKKKKERIKNLRTVCNKILDFCDRQDADDMFYEQIAEGKELSENKAEFKLKKTKHRRKKVKKAKIMFAPKSSRGDQPSTSEKKDDYNRKFAKALRKTSPRKVKRTTIVRRIKKRPSKVKSDSDTDTDENTEPGRASAPRRRVVRKKRSKRKKASLPNVPPPKPSGTF</sequence>
<feature type="compositionally biased region" description="Basic residues" evidence="1">
    <location>
        <begin position="143"/>
        <end position="171"/>
    </location>
</feature>
<dbReference type="AlphaFoldDB" id="A0A2W1BT06"/>
<name>A0A2W1BT06_HELAM</name>
<dbReference type="OrthoDB" id="7474578at2759"/>
<accession>A0A2W1BT06</accession>
<feature type="region of interest" description="Disordered" evidence="1">
    <location>
        <begin position="106"/>
        <end position="221"/>
    </location>
</feature>
<reference evidence="2 3" key="1">
    <citation type="journal article" date="2017" name="BMC Biol.">
        <title>Genomic innovations, transcriptional plasticity and gene loss underlying the evolution and divergence of two highly polyphagous and invasive Helicoverpa pest species.</title>
        <authorList>
            <person name="Pearce S.L."/>
            <person name="Clarke D.F."/>
            <person name="East P.D."/>
            <person name="Elfekih S."/>
            <person name="Gordon K.H."/>
            <person name="Jermiin L.S."/>
            <person name="McGaughran A."/>
            <person name="Oakeshott J.G."/>
            <person name="Papanikolaou A."/>
            <person name="Perera O.P."/>
            <person name="Rane R.V."/>
            <person name="Richards S."/>
            <person name="Tay W.T."/>
            <person name="Walsh T.K."/>
            <person name="Anderson A."/>
            <person name="Anderson C.J."/>
            <person name="Asgari S."/>
            <person name="Board P.G."/>
            <person name="Bretschneider A."/>
            <person name="Campbell P.M."/>
            <person name="Chertemps T."/>
            <person name="Christeller J.T."/>
            <person name="Coppin C.W."/>
            <person name="Downes S.J."/>
            <person name="Duan G."/>
            <person name="Farnsworth C.A."/>
            <person name="Good R.T."/>
            <person name="Han L.B."/>
            <person name="Han Y.C."/>
            <person name="Hatje K."/>
            <person name="Horne I."/>
            <person name="Huang Y.P."/>
            <person name="Hughes D.S."/>
            <person name="Jacquin-Joly E."/>
            <person name="James W."/>
            <person name="Jhangiani S."/>
            <person name="Kollmar M."/>
            <person name="Kuwar S.S."/>
            <person name="Li S."/>
            <person name="Liu N.Y."/>
            <person name="Maibeche M.T."/>
            <person name="Miller J.R."/>
            <person name="Montagne N."/>
            <person name="Perry T."/>
            <person name="Qu J."/>
            <person name="Song S.V."/>
            <person name="Sutton G.G."/>
            <person name="Vogel H."/>
            <person name="Walenz B.P."/>
            <person name="Xu W."/>
            <person name="Zhang H.J."/>
            <person name="Zou Z."/>
            <person name="Batterham P."/>
            <person name="Edwards O.R."/>
            <person name="Feyereisen R."/>
            <person name="Gibbs R.A."/>
            <person name="Heckel D.G."/>
            <person name="McGrath A."/>
            <person name="Robin C."/>
            <person name="Scherer S.E."/>
            <person name="Worley K.C."/>
            <person name="Wu Y.D."/>
        </authorList>
    </citation>
    <scope>NUCLEOTIDE SEQUENCE [LARGE SCALE GENOMIC DNA]</scope>
    <source>
        <strain evidence="2">Harm_GR_Male_#8</strain>
        <tissue evidence="2">Whole organism</tissue>
    </source>
</reference>
<feature type="compositionally biased region" description="Basic residues" evidence="1">
    <location>
        <begin position="191"/>
        <end position="207"/>
    </location>
</feature>
<dbReference type="Proteomes" id="UP000249218">
    <property type="component" value="Unassembled WGS sequence"/>
</dbReference>
<evidence type="ECO:0000256" key="1">
    <source>
        <dbReference type="SAM" id="MobiDB-lite"/>
    </source>
</evidence>
<proteinExistence type="predicted"/>
<gene>
    <name evidence="2" type="primary">HaOG205683</name>
    <name evidence="2" type="ORF">B5X24_HaOG205683</name>
</gene>